<reference evidence="3" key="1">
    <citation type="submission" date="2018-03" db="EMBL/GenBank/DDBJ databases">
        <authorList>
            <person name="Navarro De La Torre S."/>
        </authorList>
    </citation>
    <scope>NUCLEOTIDE SEQUENCE [LARGE SCALE GENOMIC DNA]</scope>
    <source>
        <strain evidence="3">EAod3</strain>
    </source>
</reference>
<accession>A0A2R8CKL8</accession>
<evidence type="ECO:0000313" key="2">
    <source>
        <dbReference type="EMBL" id="SPJ33447.1"/>
    </source>
</evidence>
<dbReference type="RefSeq" id="WP_243409156.1">
    <property type="nucleotide sequence ID" value="NZ_ONZI01000002.1"/>
</dbReference>
<protein>
    <recommendedName>
        <fullName evidence="4">Plasmid-related protein</fullName>
    </recommendedName>
</protein>
<dbReference type="AlphaFoldDB" id="A0A2R8CKL8"/>
<sequence>MDTHMCIHEQNFMSSKDVGLRIRVERELREAFLSACRAEDRPASDVLREFMRMYAKQHHDGRQTSLFARRDDEKQNESVTEQA</sequence>
<name>A0A2R8CKL8_9GAMM</name>
<dbReference type="EMBL" id="ONZI01000002">
    <property type="protein sequence ID" value="SPJ33447.1"/>
    <property type="molecule type" value="Genomic_DNA"/>
</dbReference>
<organism evidence="2 3">
    <name type="scientific">Kushneria phyllosphaerae</name>
    <dbReference type="NCBI Taxonomy" id="2100822"/>
    <lineage>
        <taxon>Bacteria</taxon>
        <taxon>Pseudomonadati</taxon>
        <taxon>Pseudomonadota</taxon>
        <taxon>Gammaproteobacteria</taxon>
        <taxon>Oceanospirillales</taxon>
        <taxon>Halomonadaceae</taxon>
        <taxon>Kushneria</taxon>
    </lineage>
</organism>
<feature type="region of interest" description="Disordered" evidence="1">
    <location>
        <begin position="58"/>
        <end position="83"/>
    </location>
</feature>
<evidence type="ECO:0008006" key="4">
    <source>
        <dbReference type="Google" id="ProtNLM"/>
    </source>
</evidence>
<gene>
    <name evidence="2" type="ORF">KSP9073_01456</name>
</gene>
<feature type="compositionally biased region" description="Basic and acidic residues" evidence="1">
    <location>
        <begin position="58"/>
        <end position="76"/>
    </location>
</feature>
<keyword evidence="3" id="KW-1185">Reference proteome</keyword>
<dbReference type="Proteomes" id="UP000244934">
    <property type="component" value="Unassembled WGS sequence"/>
</dbReference>
<evidence type="ECO:0000313" key="3">
    <source>
        <dbReference type="Proteomes" id="UP000244934"/>
    </source>
</evidence>
<proteinExistence type="predicted"/>
<evidence type="ECO:0000256" key="1">
    <source>
        <dbReference type="SAM" id="MobiDB-lite"/>
    </source>
</evidence>